<feature type="non-terminal residue" evidence="1">
    <location>
        <position position="1"/>
    </location>
</feature>
<dbReference type="Proteomes" id="UP000740883">
    <property type="component" value="Unassembled WGS sequence"/>
</dbReference>
<dbReference type="AlphaFoldDB" id="A0A9P6KX23"/>
<reference evidence="1 2" key="1">
    <citation type="journal article" date="2020" name="Genome Biol. Evol.">
        <title>Comparative genomics of strictly vertically transmitted, feminizing microsporidia endosymbionts of amphipod crustaceans.</title>
        <authorList>
            <person name="Cormier A."/>
            <person name="Chebbi M.A."/>
            <person name="Giraud I."/>
            <person name="Wattier R."/>
            <person name="Teixeira M."/>
            <person name="Gilbert C."/>
            <person name="Rigaud T."/>
            <person name="Cordaux R."/>
        </authorList>
    </citation>
    <scope>NUCLEOTIDE SEQUENCE [LARGE SCALE GENOMIC DNA]</scope>
    <source>
        <strain evidence="1 2">Ou3-Ou53</strain>
    </source>
</reference>
<comment type="caution">
    <text evidence="1">The sequence shown here is derived from an EMBL/GenBank/DDBJ whole genome shotgun (WGS) entry which is preliminary data.</text>
</comment>
<accession>A0A9P6KX23</accession>
<feature type="non-terminal residue" evidence="1">
    <location>
        <position position="233"/>
    </location>
</feature>
<organism evidence="1 2">
    <name type="scientific">Nosema granulosis</name>
    <dbReference type="NCBI Taxonomy" id="83296"/>
    <lineage>
        <taxon>Eukaryota</taxon>
        <taxon>Fungi</taxon>
        <taxon>Fungi incertae sedis</taxon>
        <taxon>Microsporidia</taxon>
        <taxon>Nosematidae</taxon>
        <taxon>Nosema</taxon>
    </lineage>
</organism>
<gene>
    <name evidence="1" type="ORF">NGRA_3553</name>
</gene>
<sequence>INVLSPKTNFYHDVEHLFSFKNYSLCNNKKKDEVCLLSNLCIERKYLNKIQKEDSTIQFEISLKFSENYTSVYLSVPFEYVQENNTSLLSLIPENPIEFFSYFRSMNEKYQANSYFDKNNFFNNLADLLNSSEALDFDNVKFPLKVLKDKKTTKRLLNKTISTFSLKPSSSLESLYMNLKEVYNEIFNTTDERFMLGLFQDICNLFIYIKGEGYEQKEFYDFIIDQEYEISET</sequence>
<evidence type="ECO:0000313" key="2">
    <source>
        <dbReference type="Proteomes" id="UP000740883"/>
    </source>
</evidence>
<protein>
    <submittedName>
        <fullName evidence="1">Uncharacterized protein</fullName>
    </submittedName>
</protein>
<keyword evidence="2" id="KW-1185">Reference proteome</keyword>
<evidence type="ECO:0000313" key="1">
    <source>
        <dbReference type="EMBL" id="KAF9745487.1"/>
    </source>
</evidence>
<name>A0A9P6KX23_9MICR</name>
<dbReference type="EMBL" id="SBJO01001444">
    <property type="protein sequence ID" value="KAF9745487.1"/>
    <property type="molecule type" value="Genomic_DNA"/>
</dbReference>
<proteinExistence type="predicted"/>